<evidence type="ECO:0000256" key="2">
    <source>
        <dbReference type="ARBA" id="ARBA00022475"/>
    </source>
</evidence>
<keyword evidence="3 6" id="KW-0812">Transmembrane</keyword>
<name>A0A9X2KE53_9HYPH</name>
<keyword evidence="5 6" id="KW-0472">Membrane</keyword>
<dbReference type="InterPro" id="IPR019108">
    <property type="entry name" value="Caa3_assmbl_CtaG-rel"/>
</dbReference>
<organism evidence="7 8">
    <name type="scientific">Aurantimonas marianensis</name>
    <dbReference type="NCBI Taxonomy" id="2920428"/>
    <lineage>
        <taxon>Bacteria</taxon>
        <taxon>Pseudomonadati</taxon>
        <taxon>Pseudomonadota</taxon>
        <taxon>Alphaproteobacteria</taxon>
        <taxon>Hyphomicrobiales</taxon>
        <taxon>Aurantimonadaceae</taxon>
        <taxon>Aurantimonas</taxon>
    </lineage>
</organism>
<evidence type="ECO:0000313" key="8">
    <source>
        <dbReference type="Proteomes" id="UP001155220"/>
    </source>
</evidence>
<dbReference type="Pfam" id="PF09678">
    <property type="entry name" value="Caa3_CtaG"/>
    <property type="match status" value="1"/>
</dbReference>
<keyword evidence="4 6" id="KW-1133">Transmembrane helix</keyword>
<feature type="transmembrane region" description="Helical" evidence="6">
    <location>
        <begin position="84"/>
        <end position="107"/>
    </location>
</feature>
<evidence type="ECO:0000256" key="4">
    <source>
        <dbReference type="ARBA" id="ARBA00022989"/>
    </source>
</evidence>
<dbReference type="AlphaFoldDB" id="A0A9X2KE53"/>
<keyword evidence="8" id="KW-1185">Reference proteome</keyword>
<dbReference type="Proteomes" id="UP001155220">
    <property type="component" value="Unassembled WGS sequence"/>
</dbReference>
<keyword evidence="2" id="KW-1003">Cell membrane</keyword>
<comment type="subcellular location">
    <subcellularLocation>
        <location evidence="1">Cell membrane</location>
        <topology evidence="1">Multi-pass membrane protein</topology>
    </subcellularLocation>
</comment>
<sequence>MRTAAPTLAGHDPATTPAASRWSPITRFWPLIAGVLLLALLWFGPLPQTARGSFAAHMVLHMGLVALAAPVLALGLARAFPRLIAAFPPALAIFASLVEFVAIWIWHAPVLHDAARVDRSVFVLEQTSFLGAGILLWSSAIGAASAGRPAARAAGVVALLVTSMHMTLLGALLLFAPRPLYACAELCSPAAALTPLADQQLGGVLMLLVGGAAYLGGGLALLASLLREDARSDGTC</sequence>
<dbReference type="RefSeq" id="WP_253962951.1">
    <property type="nucleotide sequence ID" value="NZ_JALHBS010000016.1"/>
</dbReference>
<feature type="transmembrane region" description="Helical" evidence="6">
    <location>
        <begin position="127"/>
        <end position="146"/>
    </location>
</feature>
<feature type="transmembrane region" description="Helical" evidence="6">
    <location>
        <begin position="153"/>
        <end position="176"/>
    </location>
</feature>
<evidence type="ECO:0000256" key="1">
    <source>
        <dbReference type="ARBA" id="ARBA00004651"/>
    </source>
</evidence>
<evidence type="ECO:0000256" key="3">
    <source>
        <dbReference type="ARBA" id="ARBA00022692"/>
    </source>
</evidence>
<feature type="transmembrane region" description="Helical" evidence="6">
    <location>
        <begin position="58"/>
        <end position="77"/>
    </location>
</feature>
<feature type="transmembrane region" description="Helical" evidence="6">
    <location>
        <begin position="204"/>
        <end position="226"/>
    </location>
</feature>
<dbReference type="EMBL" id="JALHBS010000016">
    <property type="protein sequence ID" value="MCP3054071.1"/>
    <property type="molecule type" value="Genomic_DNA"/>
</dbReference>
<evidence type="ECO:0000256" key="5">
    <source>
        <dbReference type="ARBA" id="ARBA00023136"/>
    </source>
</evidence>
<feature type="transmembrane region" description="Helical" evidence="6">
    <location>
        <begin position="28"/>
        <end position="46"/>
    </location>
</feature>
<comment type="caution">
    <text evidence="7">The sequence shown here is derived from an EMBL/GenBank/DDBJ whole genome shotgun (WGS) entry which is preliminary data.</text>
</comment>
<proteinExistence type="predicted"/>
<evidence type="ECO:0000313" key="7">
    <source>
        <dbReference type="EMBL" id="MCP3054071.1"/>
    </source>
</evidence>
<dbReference type="GO" id="GO:0005886">
    <property type="term" value="C:plasma membrane"/>
    <property type="evidence" value="ECO:0007669"/>
    <property type="project" value="UniProtKB-SubCell"/>
</dbReference>
<reference evidence="7" key="1">
    <citation type="submission" date="2022-03" db="EMBL/GenBank/DDBJ databases">
        <title>Aurantimonas Liuensis sp. Nov., isolated from the hadal seawater of the Mariana Trench.</title>
        <authorList>
            <person name="Liu R."/>
        </authorList>
    </citation>
    <scope>NUCLEOTIDE SEQUENCE</scope>
    <source>
        <strain evidence="7">LRZ36</strain>
    </source>
</reference>
<evidence type="ECO:0000256" key="6">
    <source>
        <dbReference type="SAM" id="Phobius"/>
    </source>
</evidence>
<protein>
    <submittedName>
        <fullName evidence="7">Cytochrome c oxidase assembly protein</fullName>
    </submittedName>
</protein>
<gene>
    <name evidence="7" type="ORF">MJ956_02765</name>
</gene>
<accession>A0A9X2KE53</accession>